<dbReference type="GO" id="GO:0051213">
    <property type="term" value="F:dioxygenase activity"/>
    <property type="evidence" value="ECO:0007669"/>
    <property type="project" value="UniProtKB-KW"/>
</dbReference>
<dbReference type="SUPFAM" id="SSF54427">
    <property type="entry name" value="NTF2-like"/>
    <property type="match status" value="1"/>
</dbReference>
<dbReference type="PATRIC" id="fig|178900.6.peg.998"/>
<dbReference type="Proteomes" id="UP001523543">
    <property type="component" value="Unassembled WGS sequence"/>
</dbReference>
<evidence type="ECO:0000256" key="1">
    <source>
        <dbReference type="ARBA" id="ARBA00009570"/>
    </source>
</evidence>
<dbReference type="Pfam" id="PF00866">
    <property type="entry name" value="Ring_hydroxyl_B"/>
    <property type="match status" value="1"/>
</dbReference>
<comment type="similarity">
    <text evidence="1">Belongs to the bacterial ring-hydroxylating dioxygenase beta subunit family.</text>
</comment>
<dbReference type="EMBL" id="JAMYZR010000024">
    <property type="protein sequence ID" value="MCP1246651.1"/>
    <property type="molecule type" value="Genomic_DNA"/>
</dbReference>
<evidence type="ECO:0000313" key="3">
    <source>
        <dbReference type="EMBL" id="KXV71529.1"/>
    </source>
</evidence>
<evidence type="ECO:0000256" key="2">
    <source>
        <dbReference type="ARBA" id="ARBA00023002"/>
    </source>
</evidence>
<dbReference type="AlphaFoldDB" id="A0A149UU73"/>
<keyword evidence="6" id="KW-1185">Reference proteome</keyword>
<proteinExistence type="inferred from homology"/>
<name>A0A149UU73_9PROT</name>
<organism evidence="3 5">
    <name type="scientific">Acetobacter cerevisiae</name>
    <dbReference type="NCBI Taxonomy" id="178900"/>
    <lineage>
        <taxon>Bacteria</taxon>
        <taxon>Pseudomonadati</taxon>
        <taxon>Pseudomonadota</taxon>
        <taxon>Alphaproteobacteria</taxon>
        <taxon>Acetobacterales</taxon>
        <taxon>Acetobacteraceae</taxon>
        <taxon>Acetobacter</taxon>
    </lineage>
</organism>
<gene>
    <name evidence="3" type="ORF">AD952_08545</name>
    <name evidence="4" type="ORF">NKW54_11965</name>
</gene>
<evidence type="ECO:0000313" key="4">
    <source>
        <dbReference type="EMBL" id="MCP1246651.1"/>
    </source>
</evidence>
<keyword evidence="2" id="KW-0560">Oxidoreductase</keyword>
<dbReference type="EMBL" id="LHZY01000022">
    <property type="protein sequence ID" value="KXV71529.1"/>
    <property type="molecule type" value="Genomic_DNA"/>
</dbReference>
<reference evidence="4 6" key="2">
    <citation type="submission" date="2022-06" db="EMBL/GenBank/DDBJ databases">
        <title>Acetobacer genomes from food samples.</title>
        <authorList>
            <person name="Sombolestani A."/>
        </authorList>
    </citation>
    <scope>NUCLEOTIDE SEQUENCE [LARGE SCALE GENOMIC DNA]</scope>
    <source>
        <strain evidence="4 6">R-83281</strain>
    </source>
</reference>
<dbReference type="InterPro" id="IPR000391">
    <property type="entry name" value="Rng_hydr_dOase-bsu"/>
</dbReference>
<accession>A0A149UU73</accession>
<dbReference type="Gene3D" id="3.10.450.50">
    <property type="match status" value="1"/>
</dbReference>
<dbReference type="Proteomes" id="UP000075312">
    <property type="component" value="Unassembled WGS sequence"/>
</dbReference>
<dbReference type="PANTHER" id="PTHR41534:SF2">
    <property type="entry name" value="3-PHENYLPROPIONATE_CINNAMIC ACID DIOXYGENASE SUBUNIT BETA"/>
    <property type="match status" value="1"/>
</dbReference>
<protein>
    <submittedName>
        <fullName evidence="3">Aromatic-ring-hydroxylating dioxygenase</fullName>
    </submittedName>
</protein>
<evidence type="ECO:0000313" key="5">
    <source>
        <dbReference type="Proteomes" id="UP000075312"/>
    </source>
</evidence>
<dbReference type="PANTHER" id="PTHR41534">
    <property type="entry name" value="BLR3401 PROTEIN"/>
    <property type="match status" value="1"/>
</dbReference>
<reference evidence="3 5" key="1">
    <citation type="submission" date="2015-06" db="EMBL/GenBank/DDBJ databases">
        <title>Improved classification and identification of acetic acid bacteria using matrix-assisted laser desorption/ionization time-of-flight mass spectrometry; Gluconobacter nephelii and Gluconobacter uchimurae are later heterotypic synonyms of Gluconobacter japonicus and Gluconobacter oxydans, respectively.</title>
        <authorList>
            <person name="Li L."/>
            <person name="Cleenwerck I."/>
            <person name="De Vuyst L."/>
            <person name="Vandamme P."/>
        </authorList>
    </citation>
    <scope>NUCLEOTIDE SEQUENCE [LARGE SCALE GENOMIC DNA]</scope>
    <source>
        <strain evidence="3 5">LMG 1608</strain>
    </source>
</reference>
<dbReference type="RefSeq" id="WP_048834531.1">
    <property type="nucleotide sequence ID" value="NZ_JAMYZR010000024.1"/>
</dbReference>
<dbReference type="GO" id="GO:0019380">
    <property type="term" value="P:3-phenylpropionate catabolic process"/>
    <property type="evidence" value="ECO:0007669"/>
    <property type="project" value="TreeGrafter"/>
</dbReference>
<comment type="caution">
    <text evidence="3">The sequence shown here is derived from an EMBL/GenBank/DDBJ whole genome shotgun (WGS) entry which is preliminary data.</text>
</comment>
<evidence type="ECO:0000313" key="6">
    <source>
        <dbReference type="Proteomes" id="UP001523543"/>
    </source>
</evidence>
<keyword evidence="3" id="KW-0223">Dioxygenase</keyword>
<sequence>MSITLADAIEFITLEADMLDYGQFKEWLSLYTPDGLYIVPIDPDADDYQKKLNYAYDNAEMRQNRVTRLLSGRAISAMPPAHTVRLLGRYRMLETDETKCIVRCAQMLTEMRQGRERYYSANVTFHLVKTDDGLKIDRKIICLLTSTEALTTVSYIL</sequence>
<dbReference type="InterPro" id="IPR032710">
    <property type="entry name" value="NTF2-like_dom_sf"/>
</dbReference>